<evidence type="ECO:0000256" key="12">
    <source>
        <dbReference type="SAM" id="MobiDB-lite"/>
    </source>
</evidence>
<comment type="subcellular location">
    <subcellularLocation>
        <location evidence="1 11">Cytoplasm</location>
    </subcellularLocation>
</comment>
<evidence type="ECO:0000256" key="8">
    <source>
        <dbReference type="ARBA" id="ARBA00022691"/>
    </source>
</evidence>
<evidence type="ECO:0000256" key="9">
    <source>
        <dbReference type="ARBA" id="ARBA00022694"/>
    </source>
</evidence>
<gene>
    <name evidence="13" type="ORF">ACLA_097890</name>
</gene>
<evidence type="ECO:0000313" key="14">
    <source>
        <dbReference type="Proteomes" id="UP000006701"/>
    </source>
</evidence>
<dbReference type="KEGG" id="act:ACLA_097890"/>
<dbReference type="EMBL" id="DS027058">
    <property type="protein sequence ID" value="EAW08847.1"/>
    <property type="molecule type" value="Genomic_DNA"/>
</dbReference>
<evidence type="ECO:0000256" key="10">
    <source>
        <dbReference type="ARBA" id="ARBA00047957"/>
    </source>
</evidence>
<reference evidence="13 14" key="1">
    <citation type="journal article" date="2008" name="PLoS Genet.">
        <title>Genomic islands in the pathogenic filamentous fungus Aspergillus fumigatus.</title>
        <authorList>
            <person name="Fedorova N.D."/>
            <person name="Khaldi N."/>
            <person name="Joardar V.S."/>
            <person name="Maiti R."/>
            <person name="Amedeo P."/>
            <person name="Anderson M.J."/>
            <person name="Crabtree J."/>
            <person name="Silva J.C."/>
            <person name="Badger J.H."/>
            <person name="Albarraq A."/>
            <person name="Angiuoli S."/>
            <person name="Bussey H."/>
            <person name="Bowyer P."/>
            <person name="Cotty P.J."/>
            <person name="Dyer P.S."/>
            <person name="Egan A."/>
            <person name="Galens K."/>
            <person name="Fraser-Liggett C.M."/>
            <person name="Haas B.J."/>
            <person name="Inman J.M."/>
            <person name="Kent R."/>
            <person name="Lemieux S."/>
            <person name="Malavazi I."/>
            <person name="Orvis J."/>
            <person name="Roemer T."/>
            <person name="Ronning C.M."/>
            <person name="Sundaram J.P."/>
            <person name="Sutton G."/>
            <person name="Turner G."/>
            <person name="Venter J.C."/>
            <person name="White O.R."/>
            <person name="Whitty B.R."/>
            <person name="Youngman P."/>
            <person name="Wolfe K.H."/>
            <person name="Goldman G.H."/>
            <person name="Wortman J.R."/>
            <person name="Jiang B."/>
            <person name="Denning D.W."/>
            <person name="Nierman W.C."/>
        </authorList>
    </citation>
    <scope>NUCLEOTIDE SEQUENCE [LARGE SCALE GENOMIC DNA]</scope>
    <source>
        <strain evidence="14">ATCC 1007 / CBS 513.65 / DSM 816 / NCTC 3887 / NRRL 1</strain>
    </source>
</reference>
<dbReference type="OMA" id="IREPNIN"/>
<sequence>MPRNVRKNPRDVSKLSGKPLVETIEPSHILNPTQDGWVTSTDLKEGELSFTPEVIEDMTLFLLENPNLNSSHLFRADILYDSRGILSTPHAKEISFAESGNIDTNDCPKPGDSAEPLPARDVPGFELTRTIVRRLIPRNKNLDRPLEQTCHFYEGEEFLPASARTQDAHGNQDETEATVSRKRFLVVYVPHVSSKEDMPWYHPLLRSLAFLYDFTYNNNVESAEAKHGSGTMSVHFLPYEGEPIQNRLERTLLALLSTQIRLARQTRLTEKPEGGNYNPNKDNVIPRHLVQDTYARLKLKYAADLCKNWVEETEPNKHVFEDLSITAFLIELWRSMYGAVPADERGSAPGEKEDHDPKFPGFVDVACGNGLLVYVLLSEGYHGWGFDARRRKTWNTFPPSIQERLKEEIYIPKPFADVSTELDLDIGIKTHTGMFSENTFIISNHADELTVWTPLMAALSNPASPLPFISIPCCSHSLSGARHRYPPPRPKRKEEVDRPDAEVEQNPQPATGDLKALRAAKQQEQTDAGMLNSMYGSLTAKTMGIAEEVGYDVEKTLLRIPSTRNMGVIGGRRRITQEWGSRVNTAQISPTADGGAHDANVDGVTEKATAVVQRECAREGGVGLAAKIWIERAKGLHKGQGKGNQPTH</sequence>
<organism evidence="13 14">
    <name type="scientific">Aspergillus clavatus (strain ATCC 1007 / CBS 513.65 / DSM 816 / NCTC 3887 / NRRL 1 / QM 1276 / 107)</name>
    <dbReference type="NCBI Taxonomy" id="344612"/>
    <lineage>
        <taxon>Eukaryota</taxon>
        <taxon>Fungi</taxon>
        <taxon>Dikarya</taxon>
        <taxon>Ascomycota</taxon>
        <taxon>Pezizomycotina</taxon>
        <taxon>Eurotiomycetes</taxon>
        <taxon>Eurotiomycetidae</taxon>
        <taxon>Eurotiales</taxon>
        <taxon>Aspergillaceae</taxon>
        <taxon>Aspergillus</taxon>
        <taxon>Aspergillus subgen. Fumigati</taxon>
    </lineage>
</organism>
<keyword evidence="14" id="KW-1185">Reference proteome</keyword>
<feature type="region of interest" description="Disordered" evidence="12">
    <location>
        <begin position="480"/>
        <end position="513"/>
    </location>
</feature>
<dbReference type="eggNOG" id="KOG3790">
    <property type="taxonomic scope" value="Eukaryota"/>
</dbReference>
<dbReference type="STRING" id="344612.A1CMR0"/>
<dbReference type="GO" id="GO:0005737">
    <property type="term" value="C:cytoplasm"/>
    <property type="evidence" value="ECO:0007669"/>
    <property type="project" value="UniProtKB-SubCell"/>
</dbReference>
<evidence type="ECO:0000256" key="6">
    <source>
        <dbReference type="ARBA" id="ARBA00022603"/>
    </source>
</evidence>
<evidence type="ECO:0000256" key="11">
    <source>
        <dbReference type="RuleBase" id="RU368004"/>
    </source>
</evidence>
<evidence type="ECO:0000256" key="3">
    <source>
        <dbReference type="ARBA" id="ARBA00012795"/>
    </source>
</evidence>
<evidence type="ECO:0000256" key="7">
    <source>
        <dbReference type="ARBA" id="ARBA00022679"/>
    </source>
</evidence>
<keyword evidence="7 11" id="KW-0808">Transferase</keyword>
<evidence type="ECO:0000256" key="1">
    <source>
        <dbReference type="ARBA" id="ARBA00004496"/>
    </source>
</evidence>
<accession>A1CMR0</accession>
<feature type="compositionally biased region" description="Basic and acidic residues" evidence="12">
    <location>
        <begin position="492"/>
        <end position="501"/>
    </location>
</feature>
<comment type="similarity">
    <text evidence="2 11">Belongs to the TRM44 family.</text>
</comment>
<dbReference type="HOGENOM" id="CLU_018580_0_0_1"/>
<proteinExistence type="inferred from homology"/>
<evidence type="ECO:0000256" key="5">
    <source>
        <dbReference type="ARBA" id="ARBA00022490"/>
    </source>
</evidence>
<evidence type="ECO:0000256" key="4">
    <source>
        <dbReference type="ARBA" id="ARBA00017788"/>
    </source>
</evidence>
<dbReference type="Pfam" id="PF07757">
    <property type="entry name" value="AdoMet_MTase"/>
    <property type="match status" value="2"/>
</dbReference>
<evidence type="ECO:0000256" key="2">
    <source>
        <dbReference type="ARBA" id="ARBA00009056"/>
    </source>
</evidence>
<dbReference type="AlphaFoldDB" id="A1CMR0"/>
<dbReference type="GO" id="GO:0141101">
    <property type="term" value="F:tRNA(Ser) (uridine(44)-2'-O-)-methyltransferase activity"/>
    <property type="evidence" value="ECO:0007669"/>
    <property type="project" value="UniProtKB-EC"/>
</dbReference>
<dbReference type="RefSeq" id="XP_001270273.1">
    <property type="nucleotide sequence ID" value="XM_001270272.1"/>
</dbReference>
<dbReference type="EC" id="2.1.1.211" evidence="3 11"/>
<keyword evidence="5 11" id="KW-0963">Cytoplasm</keyword>
<dbReference type="VEuPathDB" id="FungiDB:ACLA_097890"/>
<keyword evidence="6 11" id="KW-0489">Methyltransferase</keyword>
<dbReference type="InterPro" id="IPR011671">
    <property type="entry name" value="tRNA_uracil_MeTrfase"/>
</dbReference>
<dbReference type="Proteomes" id="UP000006701">
    <property type="component" value="Unassembled WGS sequence"/>
</dbReference>
<dbReference type="OrthoDB" id="10047021at2759"/>
<comment type="function">
    <text evidence="11">Adenosyl-L-methionine (AdoMet)-dependent tRNA (uracil-O(2)-)-methyltransferase.</text>
</comment>
<keyword evidence="8 11" id="KW-0949">S-adenosyl-L-methionine</keyword>
<dbReference type="GO" id="GO:0030488">
    <property type="term" value="P:tRNA methylation"/>
    <property type="evidence" value="ECO:0007669"/>
    <property type="project" value="UniProtKB-UniRule"/>
</dbReference>
<evidence type="ECO:0000313" key="13">
    <source>
        <dbReference type="EMBL" id="EAW08847.1"/>
    </source>
</evidence>
<feature type="compositionally biased region" description="Basic residues" evidence="12">
    <location>
        <begin position="481"/>
        <end position="491"/>
    </location>
</feature>
<dbReference type="GeneID" id="4702302"/>
<keyword evidence="9 11" id="KW-0819">tRNA processing</keyword>
<dbReference type="PANTHER" id="PTHR21210">
    <property type="entry name" value="TRNA (URACIL-O(2)-)-METHYLTRANSFERASE-RELATED"/>
    <property type="match status" value="1"/>
</dbReference>
<name>A1CMR0_ASPCL</name>
<protein>
    <recommendedName>
        <fullName evidence="4 11">tRNA (uracil-O(2)-)-methyltransferase</fullName>
        <ecNumber evidence="3 11">2.1.1.211</ecNumber>
    </recommendedName>
</protein>
<comment type="catalytic activity">
    <reaction evidence="10 11">
        <text>uridine(44) in tRNA(Ser) + S-adenosyl-L-methionine = 2'-O-methyluridine(44) in tRNA(Ser) + S-adenosyl-L-homocysteine + H(+)</text>
        <dbReference type="Rhea" id="RHEA:43100"/>
        <dbReference type="Rhea" id="RHEA-COMP:10339"/>
        <dbReference type="Rhea" id="RHEA-COMP:10340"/>
        <dbReference type="ChEBI" id="CHEBI:15378"/>
        <dbReference type="ChEBI" id="CHEBI:57856"/>
        <dbReference type="ChEBI" id="CHEBI:59789"/>
        <dbReference type="ChEBI" id="CHEBI:65315"/>
        <dbReference type="ChEBI" id="CHEBI:74478"/>
        <dbReference type="EC" id="2.1.1.211"/>
    </reaction>
</comment>
<dbReference type="PANTHER" id="PTHR21210:SF0">
    <property type="entry name" value="TRNA (URACIL-O(2)-)-METHYLTRANSFERASE-RELATED"/>
    <property type="match status" value="1"/>
</dbReference>